<feature type="region of interest" description="Disordered" evidence="1">
    <location>
        <begin position="126"/>
        <end position="165"/>
    </location>
</feature>
<evidence type="ECO:0000313" key="3">
    <source>
        <dbReference type="Proteomes" id="UP001492380"/>
    </source>
</evidence>
<proteinExistence type="predicted"/>
<sequence>MSNRHFNLPATFGGAVARRPRAILAPRHLISLNLFFGTVHHFEEADAGDSPCQSPWKSIRCCLPGATAESSKRRAVSPARVEKKTMERRKRTRKRRPGIFLLNLTESSFMNPPLYRSISGISQASALSNGRDSRSSEARKRRVPVTKNRQNEDASSQCAQRPAYQEQSRHVAIHQYLQDRKPRQKRCLTNLNGERKMPAFFRASHRYLGPSCLRLHDELCGIWTTTAPGPPARSEDPSTPITFSSGANGNVMIQCQPHRQSLARRWCHALHAPKGSLGRFHDPVAI</sequence>
<gene>
    <name evidence="2" type="ORF">HDK90DRAFT_202482</name>
</gene>
<comment type="caution">
    <text evidence="2">The sequence shown here is derived from an EMBL/GenBank/DDBJ whole genome shotgun (WGS) entry which is preliminary data.</text>
</comment>
<reference evidence="2 3" key="1">
    <citation type="submission" date="2024-04" db="EMBL/GenBank/DDBJ databases">
        <title>Phyllosticta paracitricarpa is synonymous to the EU quarantine fungus P. citricarpa based on phylogenomic analyses.</title>
        <authorList>
            <consortium name="Lawrence Berkeley National Laboratory"/>
            <person name="Van Ingen-Buijs V.A."/>
            <person name="Van Westerhoven A.C."/>
            <person name="Haridas S."/>
            <person name="Skiadas P."/>
            <person name="Martin F."/>
            <person name="Groenewald J.Z."/>
            <person name="Crous P.W."/>
            <person name="Seidl M.F."/>
        </authorList>
    </citation>
    <scope>NUCLEOTIDE SEQUENCE [LARGE SCALE GENOMIC DNA]</scope>
    <source>
        <strain evidence="2 3">CBS 123374</strain>
    </source>
</reference>
<protein>
    <submittedName>
        <fullName evidence="2">Uncharacterized protein</fullName>
    </submittedName>
</protein>
<dbReference type="Proteomes" id="UP001492380">
    <property type="component" value="Unassembled WGS sequence"/>
</dbReference>
<name>A0ABR1YSS5_9PEZI</name>
<keyword evidence="3" id="KW-1185">Reference proteome</keyword>
<evidence type="ECO:0000313" key="2">
    <source>
        <dbReference type="EMBL" id="KAK8237732.1"/>
    </source>
</evidence>
<feature type="region of interest" description="Disordered" evidence="1">
    <location>
        <begin position="73"/>
        <end position="94"/>
    </location>
</feature>
<dbReference type="EMBL" id="JBBWRZ010000004">
    <property type="protein sequence ID" value="KAK8237732.1"/>
    <property type="molecule type" value="Genomic_DNA"/>
</dbReference>
<evidence type="ECO:0000256" key="1">
    <source>
        <dbReference type="SAM" id="MobiDB-lite"/>
    </source>
</evidence>
<organism evidence="2 3">
    <name type="scientific">Phyllosticta capitalensis</name>
    <dbReference type="NCBI Taxonomy" id="121624"/>
    <lineage>
        <taxon>Eukaryota</taxon>
        <taxon>Fungi</taxon>
        <taxon>Dikarya</taxon>
        <taxon>Ascomycota</taxon>
        <taxon>Pezizomycotina</taxon>
        <taxon>Dothideomycetes</taxon>
        <taxon>Dothideomycetes incertae sedis</taxon>
        <taxon>Botryosphaeriales</taxon>
        <taxon>Phyllostictaceae</taxon>
        <taxon>Phyllosticta</taxon>
    </lineage>
</organism>
<accession>A0ABR1YSS5</accession>